<dbReference type="InterPro" id="IPR019707">
    <property type="entry name" value="DUF2582"/>
</dbReference>
<dbReference type="EMBL" id="APMM01000028">
    <property type="protein sequence ID" value="ENN96074.1"/>
    <property type="molecule type" value="Genomic_DNA"/>
</dbReference>
<dbReference type="Proteomes" id="UP000053695">
    <property type="component" value="Unassembled WGS sequence"/>
</dbReference>
<name>N6UUR7_9EURY</name>
<dbReference type="PATRIC" id="fig|1069083.5.peg.855"/>
<dbReference type="Pfam" id="PF10771">
    <property type="entry name" value="DUF2582"/>
    <property type="match status" value="1"/>
</dbReference>
<dbReference type="STRING" id="1069083.GCA_000371805_00650"/>
<protein>
    <submittedName>
        <fullName evidence="1">Uncharacterized protein</fullName>
    </submittedName>
</protein>
<dbReference type="Gene3D" id="1.10.10.10">
    <property type="entry name" value="Winged helix-like DNA-binding domain superfamily/Winged helix DNA-binding domain"/>
    <property type="match status" value="1"/>
</dbReference>
<gene>
    <name evidence="1" type="ORF">J422_04363</name>
</gene>
<organism evidence="1 2">
    <name type="scientific">Methanocaldococcus villosus KIN24-T80</name>
    <dbReference type="NCBI Taxonomy" id="1069083"/>
    <lineage>
        <taxon>Archaea</taxon>
        <taxon>Methanobacteriati</taxon>
        <taxon>Methanobacteriota</taxon>
        <taxon>Methanomada group</taxon>
        <taxon>Methanococci</taxon>
        <taxon>Methanococcales</taxon>
        <taxon>Methanocaldococcaceae</taxon>
        <taxon>Methanocaldococcus</taxon>
    </lineage>
</organism>
<comment type="caution">
    <text evidence="1">The sequence shown here is derived from an EMBL/GenBank/DDBJ whole genome shotgun (WGS) entry which is preliminary data.</text>
</comment>
<proteinExistence type="predicted"/>
<dbReference type="AlphaFoldDB" id="N6UUR7"/>
<reference evidence="1 2" key="1">
    <citation type="journal article" date="2013" name="Genome Announc.">
        <title>Draft Genome Sequence of a Highly Flagellated, Fast-Swimming Archaeon, Methanocaldococcus villosus Strain KIN24-T80 (DSM 22612).</title>
        <authorList>
            <person name="Thennarasu S."/>
            <person name="Polireddy D."/>
            <person name="Antony A."/>
            <person name="Yada M.R."/>
            <person name="Algarawi S."/>
            <person name="Sivakumar N."/>
        </authorList>
    </citation>
    <scope>NUCLEOTIDE SEQUENCE [LARGE SCALE GENOMIC DNA]</scope>
    <source>
        <strain evidence="1 2">KIN24-T80</strain>
    </source>
</reference>
<accession>N6UUR7</accession>
<sequence length="56" mass="6347">MENMWAKIGETAGAIYNLLKEKGDMSLSKLENSLRKKGYNSNIIKMAVGWLARKIM</sequence>
<evidence type="ECO:0000313" key="1">
    <source>
        <dbReference type="EMBL" id="ENN96074.1"/>
    </source>
</evidence>
<evidence type="ECO:0000313" key="2">
    <source>
        <dbReference type="Proteomes" id="UP000053695"/>
    </source>
</evidence>
<keyword evidence="2" id="KW-1185">Reference proteome</keyword>
<dbReference type="RefSeq" id="WP_004591778.1">
    <property type="nucleotide sequence ID" value="NZ_APMM01000028.1"/>
</dbReference>
<dbReference type="InterPro" id="IPR036388">
    <property type="entry name" value="WH-like_DNA-bd_sf"/>
</dbReference>